<dbReference type="AlphaFoldDB" id="A0A561WKC9"/>
<dbReference type="EMBL" id="VIWY01000002">
    <property type="protein sequence ID" value="TWG24322.1"/>
    <property type="molecule type" value="Genomic_DNA"/>
</dbReference>
<protein>
    <submittedName>
        <fullName evidence="1">Uncharacterized protein</fullName>
    </submittedName>
</protein>
<evidence type="ECO:0000313" key="1">
    <source>
        <dbReference type="EMBL" id="TWG24322.1"/>
    </source>
</evidence>
<comment type="caution">
    <text evidence="1">The sequence shown here is derived from an EMBL/GenBank/DDBJ whole genome shotgun (WGS) entry which is preliminary data.</text>
</comment>
<name>A0A561WKC9_ACTTI</name>
<accession>A0A561WKC9</accession>
<keyword evidence="2" id="KW-1185">Reference proteome</keyword>
<proteinExistence type="predicted"/>
<dbReference type="Proteomes" id="UP000320239">
    <property type="component" value="Unassembled WGS sequence"/>
</dbReference>
<sequence length="34" mass="3752">MTVRETFALEATDRVMAGVSLDVNTDQQMGEKHA</sequence>
<reference evidence="1 2" key="1">
    <citation type="submission" date="2019-06" db="EMBL/GenBank/DDBJ databases">
        <title>Sequencing the genomes of 1000 actinobacteria strains.</title>
        <authorList>
            <person name="Klenk H.-P."/>
        </authorList>
    </citation>
    <scope>NUCLEOTIDE SEQUENCE [LARGE SCALE GENOMIC DNA]</scope>
    <source>
        <strain evidence="1 2">DSM 43866</strain>
    </source>
</reference>
<gene>
    <name evidence="1" type="ORF">FHX34_102875</name>
</gene>
<evidence type="ECO:0000313" key="2">
    <source>
        <dbReference type="Proteomes" id="UP000320239"/>
    </source>
</evidence>
<organism evidence="1 2">
    <name type="scientific">Actinoplanes teichomyceticus</name>
    <dbReference type="NCBI Taxonomy" id="1867"/>
    <lineage>
        <taxon>Bacteria</taxon>
        <taxon>Bacillati</taxon>
        <taxon>Actinomycetota</taxon>
        <taxon>Actinomycetes</taxon>
        <taxon>Micromonosporales</taxon>
        <taxon>Micromonosporaceae</taxon>
        <taxon>Actinoplanes</taxon>
    </lineage>
</organism>